<dbReference type="Pfam" id="PF12906">
    <property type="entry name" value="RINGv"/>
    <property type="match status" value="1"/>
</dbReference>
<name>A0AAV3Q5U6_LITER</name>
<reference evidence="6 7" key="1">
    <citation type="submission" date="2024-01" db="EMBL/GenBank/DDBJ databases">
        <title>The complete chloroplast genome sequence of Lithospermum erythrorhizon: insights into the phylogenetic relationship among Boraginaceae species and the maternal lineages of purple gromwells.</title>
        <authorList>
            <person name="Okada T."/>
            <person name="Watanabe K."/>
        </authorList>
    </citation>
    <scope>NUCLEOTIDE SEQUENCE [LARGE SCALE GENOMIC DNA]</scope>
</reference>
<keyword evidence="4" id="KW-0472">Membrane</keyword>
<sequence>MDQERATSVGFDRQTNGSSLSVNEAIINVSSSDENQKVTSMVVMNVEEDEAYSASCVVDVHDEKLGDISGRRLCRICHLHALGSGERLVDLIELGCDCKGELGFAHSDCAGAWFKIKGNRICEICFKNVKNVNGSVGNRFMEGWNRNRAEENYDFDSSENNRGRWHGQLLCNFLIACLVIAFVLPWLFRVKIF</sequence>
<feature type="domain" description="RING-CH-type" evidence="5">
    <location>
        <begin position="66"/>
        <end position="132"/>
    </location>
</feature>
<dbReference type="Proteomes" id="UP001454036">
    <property type="component" value="Unassembled WGS sequence"/>
</dbReference>
<evidence type="ECO:0000313" key="7">
    <source>
        <dbReference type="Proteomes" id="UP001454036"/>
    </source>
</evidence>
<dbReference type="EMBL" id="BAABME010020085">
    <property type="protein sequence ID" value="GAA0159310.1"/>
    <property type="molecule type" value="Genomic_DNA"/>
</dbReference>
<feature type="transmembrane region" description="Helical" evidence="4">
    <location>
        <begin position="169"/>
        <end position="188"/>
    </location>
</feature>
<keyword evidence="3" id="KW-0862">Zinc</keyword>
<evidence type="ECO:0000313" key="6">
    <source>
        <dbReference type="EMBL" id="GAA0159310.1"/>
    </source>
</evidence>
<dbReference type="PANTHER" id="PTHR46214">
    <property type="entry name" value="ZINC FINGER, RING-CH-TYPE"/>
    <property type="match status" value="1"/>
</dbReference>
<dbReference type="InterPro" id="IPR011016">
    <property type="entry name" value="Znf_RING-CH"/>
</dbReference>
<organism evidence="6 7">
    <name type="scientific">Lithospermum erythrorhizon</name>
    <name type="common">Purple gromwell</name>
    <name type="synonym">Lithospermum officinale var. erythrorhizon</name>
    <dbReference type="NCBI Taxonomy" id="34254"/>
    <lineage>
        <taxon>Eukaryota</taxon>
        <taxon>Viridiplantae</taxon>
        <taxon>Streptophyta</taxon>
        <taxon>Embryophyta</taxon>
        <taxon>Tracheophyta</taxon>
        <taxon>Spermatophyta</taxon>
        <taxon>Magnoliopsida</taxon>
        <taxon>eudicotyledons</taxon>
        <taxon>Gunneridae</taxon>
        <taxon>Pentapetalae</taxon>
        <taxon>asterids</taxon>
        <taxon>lamiids</taxon>
        <taxon>Boraginales</taxon>
        <taxon>Boraginaceae</taxon>
        <taxon>Boraginoideae</taxon>
        <taxon>Lithospermeae</taxon>
        <taxon>Lithospermum</taxon>
    </lineage>
</organism>
<gene>
    <name evidence="6" type="ORF">LIER_38838</name>
</gene>
<evidence type="ECO:0000259" key="5">
    <source>
        <dbReference type="PROSITE" id="PS51292"/>
    </source>
</evidence>
<keyword evidence="4" id="KW-1133">Transmembrane helix</keyword>
<accession>A0AAV3Q5U6</accession>
<dbReference type="PANTHER" id="PTHR46214:SF8">
    <property type="entry name" value="RING_FYVE_PHD ZINC FINGER SUPERFAMILY PROTEIN"/>
    <property type="match status" value="1"/>
</dbReference>
<proteinExistence type="predicted"/>
<evidence type="ECO:0000256" key="1">
    <source>
        <dbReference type="ARBA" id="ARBA00022723"/>
    </source>
</evidence>
<keyword evidence="1" id="KW-0479">Metal-binding</keyword>
<comment type="caution">
    <text evidence="6">The sequence shown here is derived from an EMBL/GenBank/DDBJ whole genome shotgun (WGS) entry which is preliminary data.</text>
</comment>
<dbReference type="AlphaFoldDB" id="A0AAV3Q5U6"/>
<dbReference type="GO" id="GO:0008270">
    <property type="term" value="F:zinc ion binding"/>
    <property type="evidence" value="ECO:0007669"/>
    <property type="project" value="UniProtKB-KW"/>
</dbReference>
<keyword evidence="4" id="KW-0812">Transmembrane</keyword>
<evidence type="ECO:0000256" key="4">
    <source>
        <dbReference type="SAM" id="Phobius"/>
    </source>
</evidence>
<dbReference type="InterPro" id="IPR013083">
    <property type="entry name" value="Znf_RING/FYVE/PHD"/>
</dbReference>
<dbReference type="SUPFAM" id="SSF57850">
    <property type="entry name" value="RING/U-box"/>
    <property type="match status" value="1"/>
</dbReference>
<keyword evidence="7" id="KW-1185">Reference proteome</keyword>
<dbReference type="Gene3D" id="3.30.40.10">
    <property type="entry name" value="Zinc/RING finger domain, C3HC4 (zinc finger)"/>
    <property type="match status" value="1"/>
</dbReference>
<protein>
    <recommendedName>
        <fullName evidence="5">RING-CH-type domain-containing protein</fullName>
    </recommendedName>
</protein>
<evidence type="ECO:0000256" key="3">
    <source>
        <dbReference type="ARBA" id="ARBA00022833"/>
    </source>
</evidence>
<dbReference type="PROSITE" id="PS51292">
    <property type="entry name" value="ZF_RING_CH"/>
    <property type="match status" value="1"/>
</dbReference>
<keyword evidence="2" id="KW-0863">Zinc-finger</keyword>
<dbReference type="SMART" id="SM00744">
    <property type="entry name" value="RINGv"/>
    <property type="match status" value="1"/>
</dbReference>
<evidence type="ECO:0000256" key="2">
    <source>
        <dbReference type="ARBA" id="ARBA00022771"/>
    </source>
</evidence>